<protein>
    <submittedName>
        <fullName evidence="2">Uncharacterized protein</fullName>
    </submittedName>
</protein>
<feature type="region of interest" description="Disordered" evidence="1">
    <location>
        <begin position="1"/>
        <end position="25"/>
    </location>
</feature>
<keyword evidence="3" id="KW-1185">Reference proteome</keyword>
<evidence type="ECO:0000313" key="3">
    <source>
        <dbReference type="Proteomes" id="UP000777438"/>
    </source>
</evidence>
<feature type="compositionally biased region" description="Basic residues" evidence="1">
    <location>
        <begin position="204"/>
        <end position="215"/>
    </location>
</feature>
<evidence type="ECO:0000256" key="1">
    <source>
        <dbReference type="SAM" id="MobiDB-lite"/>
    </source>
</evidence>
<sequence length="286" mass="31976">MHILNRGFGSRRKSSQKRPRDLHIRRVSFSGSSLSSGCSLSSSASSASSNFSSVATPVASTHTNTFRPEMNPLALNPLELNPLELNPAYHAPPRLFERPFKNIEPVSETCTQEEMEEMIAQDAEDQLTAKAMEQEPADYFFTSLAPRPPSPPSNPARASPPPLSRWSESTIASLDFEVNQDDQSDEDATSDSEDDEDVLQMRRLSSRRLSRRSSHRAAALQTLSLNLTYSPYNLPTAPKRPPMKSLDSVEQYMRRGGWKRRGIVFRAEDAEDMETATREPGERASF</sequence>
<organism evidence="2 3">
    <name type="scientific">Thelonectria olida</name>
    <dbReference type="NCBI Taxonomy" id="1576542"/>
    <lineage>
        <taxon>Eukaryota</taxon>
        <taxon>Fungi</taxon>
        <taxon>Dikarya</taxon>
        <taxon>Ascomycota</taxon>
        <taxon>Pezizomycotina</taxon>
        <taxon>Sordariomycetes</taxon>
        <taxon>Hypocreomycetidae</taxon>
        <taxon>Hypocreales</taxon>
        <taxon>Nectriaceae</taxon>
        <taxon>Thelonectria</taxon>
    </lineage>
</organism>
<dbReference type="OrthoDB" id="5226162at2759"/>
<evidence type="ECO:0000313" key="2">
    <source>
        <dbReference type="EMBL" id="KAH6885330.1"/>
    </source>
</evidence>
<feature type="region of interest" description="Disordered" evidence="1">
    <location>
        <begin position="141"/>
        <end position="215"/>
    </location>
</feature>
<accession>A0A9P9ALV8</accession>
<feature type="compositionally biased region" description="Acidic residues" evidence="1">
    <location>
        <begin position="178"/>
        <end position="198"/>
    </location>
</feature>
<dbReference type="AlphaFoldDB" id="A0A9P9ALV8"/>
<gene>
    <name evidence="2" type="ORF">B0T10DRAFT_93160</name>
</gene>
<proteinExistence type="predicted"/>
<reference evidence="2 3" key="1">
    <citation type="journal article" date="2021" name="Nat. Commun.">
        <title>Genetic determinants of endophytism in the Arabidopsis root mycobiome.</title>
        <authorList>
            <person name="Mesny F."/>
            <person name="Miyauchi S."/>
            <person name="Thiergart T."/>
            <person name="Pickel B."/>
            <person name="Atanasova L."/>
            <person name="Karlsson M."/>
            <person name="Huettel B."/>
            <person name="Barry K.W."/>
            <person name="Haridas S."/>
            <person name="Chen C."/>
            <person name="Bauer D."/>
            <person name="Andreopoulos W."/>
            <person name="Pangilinan J."/>
            <person name="LaButti K."/>
            <person name="Riley R."/>
            <person name="Lipzen A."/>
            <person name="Clum A."/>
            <person name="Drula E."/>
            <person name="Henrissat B."/>
            <person name="Kohler A."/>
            <person name="Grigoriev I.V."/>
            <person name="Martin F.M."/>
            <person name="Hacquard S."/>
        </authorList>
    </citation>
    <scope>NUCLEOTIDE SEQUENCE [LARGE SCALE GENOMIC DNA]</scope>
    <source>
        <strain evidence="2 3">MPI-CAGE-CH-0241</strain>
    </source>
</reference>
<feature type="compositionally biased region" description="Pro residues" evidence="1">
    <location>
        <begin position="146"/>
        <end position="163"/>
    </location>
</feature>
<name>A0A9P9ALV8_9HYPO</name>
<dbReference type="EMBL" id="JAGPYM010000018">
    <property type="protein sequence ID" value="KAH6885330.1"/>
    <property type="molecule type" value="Genomic_DNA"/>
</dbReference>
<comment type="caution">
    <text evidence="2">The sequence shown here is derived from an EMBL/GenBank/DDBJ whole genome shotgun (WGS) entry which is preliminary data.</text>
</comment>
<dbReference type="Proteomes" id="UP000777438">
    <property type="component" value="Unassembled WGS sequence"/>
</dbReference>